<dbReference type="Proteomes" id="UP000618754">
    <property type="component" value="Unassembled WGS sequence"/>
</dbReference>
<proteinExistence type="predicted"/>
<keyword evidence="6" id="KW-1185">Reference proteome</keyword>
<dbReference type="RefSeq" id="WP_191174707.1">
    <property type="nucleotide sequence ID" value="NZ_JACWMW010000001.1"/>
</dbReference>
<accession>A0ABR7X2P7</accession>
<evidence type="ECO:0000256" key="2">
    <source>
        <dbReference type="ARBA" id="ARBA00022803"/>
    </source>
</evidence>
<dbReference type="Pfam" id="PF13432">
    <property type="entry name" value="TPR_16"/>
    <property type="match status" value="1"/>
</dbReference>
<dbReference type="SMART" id="SM00028">
    <property type="entry name" value="TPR"/>
    <property type="match status" value="6"/>
</dbReference>
<name>A0ABR7X2P7_9SPHI</name>
<keyword evidence="4" id="KW-0732">Signal</keyword>
<dbReference type="SUPFAM" id="SSF48452">
    <property type="entry name" value="TPR-like"/>
    <property type="match status" value="1"/>
</dbReference>
<keyword evidence="1" id="KW-0677">Repeat</keyword>
<dbReference type="InterPro" id="IPR051685">
    <property type="entry name" value="Ycf3/AcsC/BcsC/TPR_MFPF"/>
</dbReference>
<evidence type="ECO:0000313" key="5">
    <source>
        <dbReference type="EMBL" id="MBD1384863.1"/>
    </source>
</evidence>
<protein>
    <submittedName>
        <fullName evidence="5">Tetratricopeptide repeat protein</fullName>
    </submittedName>
</protein>
<dbReference type="InterPro" id="IPR019734">
    <property type="entry name" value="TPR_rpt"/>
</dbReference>
<organism evidence="5 6">
    <name type="scientific">Mucilaginibacter rigui</name>
    <dbReference type="NCBI Taxonomy" id="534635"/>
    <lineage>
        <taxon>Bacteria</taxon>
        <taxon>Pseudomonadati</taxon>
        <taxon>Bacteroidota</taxon>
        <taxon>Sphingobacteriia</taxon>
        <taxon>Sphingobacteriales</taxon>
        <taxon>Sphingobacteriaceae</taxon>
        <taxon>Mucilaginibacter</taxon>
    </lineage>
</organism>
<gene>
    <name evidence="5" type="ORF">IDJ75_06205</name>
</gene>
<dbReference type="InterPro" id="IPR011990">
    <property type="entry name" value="TPR-like_helical_dom_sf"/>
</dbReference>
<reference evidence="5 6" key="1">
    <citation type="submission" date="2020-09" db="EMBL/GenBank/DDBJ databases">
        <title>Novel species of Mucilaginibacter isolated from a glacier on the Tibetan Plateau.</title>
        <authorList>
            <person name="Liu Q."/>
            <person name="Xin Y.-H."/>
        </authorList>
    </citation>
    <scope>NUCLEOTIDE SEQUENCE [LARGE SCALE GENOMIC DNA]</scope>
    <source>
        <strain evidence="5 6">CGMCC 1.13878</strain>
    </source>
</reference>
<evidence type="ECO:0000256" key="1">
    <source>
        <dbReference type="ARBA" id="ARBA00022737"/>
    </source>
</evidence>
<evidence type="ECO:0000256" key="4">
    <source>
        <dbReference type="SAM" id="SignalP"/>
    </source>
</evidence>
<dbReference type="PROSITE" id="PS50005">
    <property type="entry name" value="TPR"/>
    <property type="match status" value="1"/>
</dbReference>
<dbReference type="PANTHER" id="PTHR44943">
    <property type="entry name" value="CELLULOSE SYNTHASE OPERON PROTEIN C"/>
    <property type="match status" value="1"/>
</dbReference>
<feature type="repeat" description="TPR" evidence="3">
    <location>
        <begin position="288"/>
        <end position="321"/>
    </location>
</feature>
<sequence>MKIKFLMTGLLAFITASTFAQKGELNTAQTEYEKFEGLRSQMALALPSLNKAKESIDKASANQKTAALPQTYAVKANVYGALAELDTVSTTSLPLFTTADEALKKAKELDTKGENKKLIDNANIILARYQLNKGVKEYQAQKYDQAYKSFEFYRSVLPEDTNAMLYTGLAASNAKNYPAAITNYNKLVTTKYSKNEGVYNDLVMLYLNSKDTTGALKTITDALVKYPNSADLRRTEIEISLQQGKQKEVIDKITSAIANDPKNKNLYYYAGLVYSNIGDAAAQKIAKAPAASKAALQTEKDQNFQKAADMYKKAIEIDPNYFEANLNIGYVIISPAIDAYNAANKLPTNQQKAYDAAMAKANAQFDLAKPYLLKAVELNPKSYDALNNLLTYYKGKKDTANIAKLNAQIAALPKQ</sequence>
<comment type="caution">
    <text evidence="5">The sequence shown here is derived from an EMBL/GenBank/DDBJ whole genome shotgun (WGS) entry which is preliminary data.</text>
</comment>
<feature type="chain" id="PRO_5047327316" evidence="4">
    <location>
        <begin position="21"/>
        <end position="415"/>
    </location>
</feature>
<keyword evidence="2 3" id="KW-0802">TPR repeat</keyword>
<evidence type="ECO:0000313" key="6">
    <source>
        <dbReference type="Proteomes" id="UP000618754"/>
    </source>
</evidence>
<feature type="signal peptide" evidence="4">
    <location>
        <begin position="1"/>
        <end position="20"/>
    </location>
</feature>
<evidence type="ECO:0000256" key="3">
    <source>
        <dbReference type="PROSITE-ProRule" id="PRU00339"/>
    </source>
</evidence>
<dbReference type="EMBL" id="JACWMW010000001">
    <property type="protein sequence ID" value="MBD1384863.1"/>
    <property type="molecule type" value="Genomic_DNA"/>
</dbReference>
<dbReference type="PANTHER" id="PTHR44943:SF8">
    <property type="entry name" value="TPR REPEAT-CONTAINING PROTEIN MJ0263"/>
    <property type="match status" value="1"/>
</dbReference>
<dbReference type="Gene3D" id="1.25.40.10">
    <property type="entry name" value="Tetratricopeptide repeat domain"/>
    <property type="match status" value="2"/>
</dbReference>